<comment type="similarity">
    <text evidence="3">Belongs to the exportin family.</text>
</comment>
<dbReference type="HOGENOM" id="CLU_005818_1_0_1"/>
<dbReference type="PANTHER" id="PTHR12596">
    <property type="entry name" value="EXPORTIN 4,7-RELATED"/>
    <property type="match status" value="1"/>
</dbReference>
<evidence type="ECO:0000256" key="3">
    <source>
        <dbReference type="ARBA" id="ARBA00009466"/>
    </source>
</evidence>
<evidence type="ECO:0000256" key="6">
    <source>
        <dbReference type="ARBA" id="ARBA00022927"/>
    </source>
</evidence>
<keyword evidence="5" id="KW-0963">Cytoplasm</keyword>
<dbReference type="STRING" id="13333.U5D975"/>
<evidence type="ECO:0000256" key="4">
    <source>
        <dbReference type="ARBA" id="ARBA00022448"/>
    </source>
</evidence>
<keyword evidence="6" id="KW-0653">Protein transport</keyword>
<evidence type="ECO:0000256" key="2">
    <source>
        <dbReference type="ARBA" id="ARBA00004496"/>
    </source>
</evidence>
<dbReference type="InterPro" id="IPR016024">
    <property type="entry name" value="ARM-type_fold"/>
</dbReference>
<dbReference type="eggNOG" id="KOG4541">
    <property type="taxonomic scope" value="Eukaryota"/>
</dbReference>
<keyword evidence="7" id="KW-0539">Nucleus</keyword>
<dbReference type="OrthoDB" id="5548448at2759"/>
<dbReference type="FunFam" id="1.25.10.10:FF:000287">
    <property type="entry name" value="Exportin-4 protein"/>
    <property type="match status" value="1"/>
</dbReference>
<evidence type="ECO:0000313" key="10">
    <source>
        <dbReference type="Proteomes" id="UP000017836"/>
    </source>
</evidence>
<evidence type="ECO:0000256" key="1">
    <source>
        <dbReference type="ARBA" id="ARBA00004123"/>
    </source>
</evidence>
<proteinExistence type="inferred from homology"/>
<evidence type="ECO:0000256" key="5">
    <source>
        <dbReference type="ARBA" id="ARBA00022490"/>
    </source>
</evidence>
<sequence length="1172" mass="130206">MQSYALESPDLSQVQSAMAVVEQACNSIQMHMNPAEAEATILAFRQSSRPYQTCRYILENSHLANARFQAAATIQDAAVREWGFLPDEEKQSLISFCLSFVMEHAHASEAYVQTKLSAVGALLMKRGWLESTAAEKDAFFIQVRQSVVGAHGRHAQFVGINFLESLVSEFSPSTATGMGLPVEFHEKCRASLETKHLKDFYCWAQDAVLSVANEIGYCDSTGPEVKVCAAAMRLMSQILNWEFKKTITADVGGVKNRRDASFSGFGHEAALFKKSELVLVQPGPAWRDVLLSHGRIGWVLELYRTIGQKSSSDRSWIDSPLAVSARQLIVQFCSLTGTIFPSDDGQMQEQHMLLLLAGIIQWIDPPDTILNAITYGKSESEMLDGCRGLLAMASLTTPSLFDRLLKSLRPFGTLSLLSLLTCEVMKAHAANKDEEETWASEAINILLDTWNVLLQPTDLSKSAHSAVGVHEAFALFSTILEFELKVAGESAYDDGDSSEQFQAFISARDERLSSYALIARAAADKSIPLLTRLFSEKVSLLCQGSGRADPIRTLEELYWLLLISGHVLADSGDGETALVPEALQAQFQDVTDPAQHPVVLLSGSIINFAEQSLHPDTRAAFFSSRLMEALIWFLARWADTYLLPIDTGRGHNCTPSQEGERLNEPHQARKALLCFFGEKNQGKSLLDTIVRIASTTLISWPGEKILQELTCFQLLPALVCRKNICIHLVTLESWRELANAFANERILFSLATPLQRSLAKVLSRSACGMSNSEASNQYVRDLMGPMTGFIADITKKDDIKSVAQQPDAIFMVSCLLERLRGAARATEPRTQKGMFEMGVAIMNPLLTLLEIYKNQSAVVYLLLKFVVDWVDGQVVFLEAKDTAVLFRFCVQLLEIYSSNNIGRISLSLSSSLLNEAKTEKYKDLRALLQLLTNLCSKDLVDFSPDLGNGAEKPDVAQVVYLGLHIITPLISLELLKYPKLCRQYFSLLSHMLEVYPEKVAKLTPEAFSHIIGTLDFALHNQDVEVVNMSLSSINALATFHYKERSSGKEGLGLHAVDYNDPSGTRQEGILGRLLELLLHLLLFEDYSTELVAAAADALLPLIVCDPGLYQRLGHELLERQENSVFKARLATALQSLTSSNQLTWSLDRINRQRFRKNLHYFLVDVRGFLRTM</sequence>
<dbReference type="Gramene" id="ERN18785">
    <property type="protein sequence ID" value="ERN18785"/>
    <property type="gene ID" value="AMTR_s00067p00074620"/>
</dbReference>
<dbReference type="Gene3D" id="1.25.10.10">
    <property type="entry name" value="Leucine-rich Repeat Variant"/>
    <property type="match status" value="2"/>
</dbReference>
<dbReference type="InterPro" id="IPR044189">
    <property type="entry name" value="XPO4/7-like"/>
</dbReference>
<dbReference type="Proteomes" id="UP000017836">
    <property type="component" value="Unassembled WGS sequence"/>
</dbReference>
<comment type="subcellular location">
    <subcellularLocation>
        <location evidence="2">Cytoplasm</location>
    </subcellularLocation>
    <subcellularLocation>
        <location evidence="1">Nucleus</location>
    </subcellularLocation>
</comment>
<keyword evidence="4" id="KW-0813">Transport</keyword>
<dbReference type="GO" id="GO:0005643">
    <property type="term" value="C:nuclear pore"/>
    <property type="evidence" value="ECO:0000318"/>
    <property type="project" value="GO_Central"/>
</dbReference>
<accession>U5D975</accession>
<dbReference type="OMA" id="SCKSIFH"/>
<keyword evidence="10" id="KW-1185">Reference proteome</keyword>
<protein>
    <recommendedName>
        <fullName evidence="8">Exportin-4</fullName>
    </recommendedName>
</protein>
<dbReference type="PANTHER" id="PTHR12596:SF1">
    <property type="entry name" value="EXPORTIN-4"/>
    <property type="match status" value="1"/>
</dbReference>
<dbReference type="GO" id="GO:0005737">
    <property type="term" value="C:cytoplasm"/>
    <property type="evidence" value="ECO:0000318"/>
    <property type="project" value="GO_Central"/>
</dbReference>
<reference evidence="10" key="1">
    <citation type="journal article" date="2013" name="Science">
        <title>The Amborella genome and the evolution of flowering plants.</title>
        <authorList>
            <consortium name="Amborella Genome Project"/>
        </authorList>
    </citation>
    <scope>NUCLEOTIDE SEQUENCE [LARGE SCALE GENOMIC DNA]</scope>
</reference>
<evidence type="ECO:0000256" key="8">
    <source>
        <dbReference type="ARBA" id="ARBA00040444"/>
    </source>
</evidence>
<dbReference type="AlphaFoldDB" id="U5D975"/>
<gene>
    <name evidence="9" type="ORF">AMTR_s00067p00074620</name>
</gene>
<dbReference type="GO" id="GO:0005049">
    <property type="term" value="F:nuclear export signal receptor activity"/>
    <property type="evidence" value="ECO:0000318"/>
    <property type="project" value="GO_Central"/>
</dbReference>
<dbReference type="InterPro" id="IPR011989">
    <property type="entry name" value="ARM-like"/>
</dbReference>
<dbReference type="GO" id="GO:0006611">
    <property type="term" value="P:protein export from nucleus"/>
    <property type="evidence" value="ECO:0000318"/>
    <property type="project" value="GO_Central"/>
</dbReference>
<name>U5D975_AMBTC</name>
<evidence type="ECO:0000256" key="7">
    <source>
        <dbReference type="ARBA" id="ARBA00023242"/>
    </source>
</evidence>
<dbReference type="EMBL" id="KI392078">
    <property type="protein sequence ID" value="ERN18785.1"/>
    <property type="molecule type" value="Genomic_DNA"/>
</dbReference>
<organism evidence="9 10">
    <name type="scientific">Amborella trichopoda</name>
    <dbReference type="NCBI Taxonomy" id="13333"/>
    <lineage>
        <taxon>Eukaryota</taxon>
        <taxon>Viridiplantae</taxon>
        <taxon>Streptophyta</taxon>
        <taxon>Embryophyta</taxon>
        <taxon>Tracheophyta</taxon>
        <taxon>Spermatophyta</taxon>
        <taxon>Magnoliopsida</taxon>
        <taxon>Amborellales</taxon>
        <taxon>Amborellaceae</taxon>
        <taxon>Amborella</taxon>
    </lineage>
</organism>
<evidence type="ECO:0000313" key="9">
    <source>
        <dbReference type="EMBL" id="ERN18785.1"/>
    </source>
</evidence>
<dbReference type="SUPFAM" id="SSF48371">
    <property type="entry name" value="ARM repeat"/>
    <property type="match status" value="1"/>
</dbReference>